<keyword evidence="3 6" id="KW-0812">Transmembrane</keyword>
<protein>
    <submittedName>
        <fullName evidence="7">Oxaloacetate decarboxylase, gamma chain</fullName>
    </submittedName>
</protein>
<keyword evidence="2" id="KW-1003">Cell membrane</keyword>
<dbReference type="InterPro" id="IPR005899">
    <property type="entry name" value="Na_pump_deCOase"/>
</dbReference>
<organism evidence="7 8">
    <name type="scientific">Clostridium grantii DSM 8605</name>
    <dbReference type="NCBI Taxonomy" id="1121316"/>
    <lineage>
        <taxon>Bacteria</taxon>
        <taxon>Bacillati</taxon>
        <taxon>Bacillota</taxon>
        <taxon>Clostridia</taxon>
        <taxon>Eubacteriales</taxon>
        <taxon>Clostridiaceae</taxon>
        <taxon>Clostridium</taxon>
    </lineage>
</organism>
<dbReference type="STRING" id="1121316.SAMN02745207_01237"/>
<evidence type="ECO:0000256" key="5">
    <source>
        <dbReference type="ARBA" id="ARBA00023136"/>
    </source>
</evidence>
<dbReference type="Pfam" id="PF04277">
    <property type="entry name" value="OAD_gamma"/>
    <property type="match status" value="1"/>
</dbReference>
<evidence type="ECO:0000256" key="1">
    <source>
        <dbReference type="ARBA" id="ARBA00004236"/>
    </source>
</evidence>
<dbReference type="GO" id="GO:0036376">
    <property type="term" value="P:sodium ion export across plasma membrane"/>
    <property type="evidence" value="ECO:0007669"/>
    <property type="project" value="InterPro"/>
</dbReference>
<proteinExistence type="predicted"/>
<evidence type="ECO:0000313" key="8">
    <source>
        <dbReference type="Proteomes" id="UP000184447"/>
    </source>
</evidence>
<name>A0A1M5T7R0_9CLOT</name>
<dbReference type="GO" id="GO:0005886">
    <property type="term" value="C:plasma membrane"/>
    <property type="evidence" value="ECO:0007669"/>
    <property type="project" value="UniProtKB-SubCell"/>
</dbReference>
<dbReference type="AlphaFoldDB" id="A0A1M5T7R0"/>
<feature type="transmembrane region" description="Helical" evidence="6">
    <location>
        <begin position="13"/>
        <end position="35"/>
    </location>
</feature>
<keyword evidence="8" id="KW-1185">Reference proteome</keyword>
<evidence type="ECO:0000256" key="2">
    <source>
        <dbReference type="ARBA" id="ARBA00022475"/>
    </source>
</evidence>
<dbReference type="Proteomes" id="UP000184447">
    <property type="component" value="Unassembled WGS sequence"/>
</dbReference>
<gene>
    <name evidence="7" type="ORF">SAMN02745207_01237</name>
</gene>
<keyword evidence="4 6" id="KW-1133">Transmembrane helix</keyword>
<keyword evidence="5 6" id="KW-0472">Membrane</keyword>
<dbReference type="RefSeq" id="WP_073337558.1">
    <property type="nucleotide sequence ID" value="NZ_FQXM01000005.1"/>
</dbReference>
<dbReference type="EMBL" id="FQXM01000005">
    <property type="protein sequence ID" value="SHH46640.1"/>
    <property type="molecule type" value="Genomic_DNA"/>
</dbReference>
<evidence type="ECO:0000256" key="4">
    <source>
        <dbReference type="ARBA" id="ARBA00022989"/>
    </source>
</evidence>
<sequence>MKEYITIIEALKITAICMGIVFVTLYVISLIIGLFKIIFSEKKEKSQVTEIEKVKGKEEKIIGKAVTDEEVIVAITAAINMSNEKKNSKFRIVSMREVGE</sequence>
<comment type="subcellular location">
    <subcellularLocation>
        <location evidence="1">Cell membrane</location>
    </subcellularLocation>
</comment>
<evidence type="ECO:0000313" key="7">
    <source>
        <dbReference type="EMBL" id="SHH46640.1"/>
    </source>
</evidence>
<dbReference type="GO" id="GO:0015081">
    <property type="term" value="F:sodium ion transmembrane transporter activity"/>
    <property type="evidence" value="ECO:0007669"/>
    <property type="project" value="InterPro"/>
</dbReference>
<evidence type="ECO:0000256" key="3">
    <source>
        <dbReference type="ARBA" id="ARBA00022692"/>
    </source>
</evidence>
<reference evidence="7 8" key="1">
    <citation type="submission" date="2016-11" db="EMBL/GenBank/DDBJ databases">
        <authorList>
            <person name="Jaros S."/>
            <person name="Januszkiewicz K."/>
            <person name="Wedrychowicz H."/>
        </authorList>
    </citation>
    <scope>NUCLEOTIDE SEQUENCE [LARGE SCALE GENOMIC DNA]</scope>
    <source>
        <strain evidence="7 8">DSM 8605</strain>
    </source>
</reference>
<evidence type="ECO:0000256" key="6">
    <source>
        <dbReference type="SAM" id="Phobius"/>
    </source>
</evidence>
<accession>A0A1M5T7R0</accession>
<dbReference type="OrthoDB" id="1757013at2"/>